<dbReference type="EMBL" id="JAUFQU010000001">
    <property type="protein sequence ID" value="MDN3707242.1"/>
    <property type="molecule type" value="Genomic_DNA"/>
</dbReference>
<comment type="caution">
    <text evidence="2">The sequence shown here is derived from an EMBL/GenBank/DDBJ whole genome shotgun (WGS) entry which is preliminary data.</text>
</comment>
<reference evidence="3" key="1">
    <citation type="journal article" date="2019" name="Int. J. Syst. Evol. Microbiol.">
        <title>The Global Catalogue of Microorganisms (GCM) 10K type strain sequencing project: providing services to taxonomists for standard genome sequencing and annotation.</title>
        <authorList>
            <consortium name="The Broad Institute Genomics Platform"/>
            <consortium name="The Broad Institute Genome Sequencing Center for Infectious Disease"/>
            <person name="Wu L."/>
            <person name="Ma J."/>
        </authorList>
    </citation>
    <scope>NUCLEOTIDE SEQUENCE [LARGE SCALE GENOMIC DNA]</scope>
    <source>
        <strain evidence="3">CECT 7184</strain>
    </source>
</reference>
<keyword evidence="1" id="KW-1133">Transmembrane helix</keyword>
<evidence type="ECO:0000313" key="2">
    <source>
        <dbReference type="EMBL" id="MDN3707242.1"/>
    </source>
</evidence>
<dbReference type="RefSeq" id="WP_290363265.1">
    <property type="nucleotide sequence ID" value="NZ_JAUFQU010000001.1"/>
</dbReference>
<protein>
    <recommendedName>
        <fullName evidence="4">Secreted protein</fullName>
    </recommendedName>
</protein>
<accession>A0ABT8CVN5</accession>
<keyword evidence="1" id="KW-0812">Transmembrane</keyword>
<keyword evidence="3" id="KW-1185">Reference proteome</keyword>
<sequence>MPKALAVLLNTAIYQMFMALLLDANFFKSSKKWFENCTERTTTLTLSNVENPQILWICGFFVFIHNYCKEHQ</sequence>
<gene>
    <name evidence="2" type="ORF">QW060_08850</name>
</gene>
<keyword evidence="1" id="KW-0472">Membrane</keyword>
<evidence type="ECO:0000256" key="1">
    <source>
        <dbReference type="SAM" id="Phobius"/>
    </source>
</evidence>
<organism evidence="2 3">
    <name type="scientific">Paenimyroides ceti</name>
    <dbReference type="NCBI Taxonomy" id="395087"/>
    <lineage>
        <taxon>Bacteria</taxon>
        <taxon>Pseudomonadati</taxon>
        <taxon>Bacteroidota</taxon>
        <taxon>Flavobacteriia</taxon>
        <taxon>Flavobacteriales</taxon>
        <taxon>Flavobacteriaceae</taxon>
        <taxon>Paenimyroides</taxon>
    </lineage>
</organism>
<evidence type="ECO:0008006" key="4">
    <source>
        <dbReference type="Google" id="ProtNLM"/>
    </source>
</evidence>
<feature type="transmembrane region" description="Helical" evidence="1">
    <location>
        <begin position="6"/>
        <end position="26"/>
    </location>
</feature>
<evidence type="ECO:0000313" key="3">
    <source>
        <dbReference type="Proteomes" id="UP001242368"/>
    </source>
</evidence>
<dbReference type="Proteomes" id="UP001242368">
    <property type="component" value="Unassembled WGS sequence"/>
</dbReference>
<name>A0ABT8CVN5_9FLAO</name>
<proteinExistence type="predicted"/>